<sequence>MSAKSQSQPNNQENQRPSTETPPSSDQPPASQSSAKDDDGDDEFVDISDEDTEMREADSDDHQRSKDELDLHRFGHNLDDVDDDSDEEHDHMASHPLLSMLTGRLGQRRRGSTHKWDRLHPVTQVLSVSNAEECTALESEVFPENERCSREKFEYRLARCPELSLGLFSRPTEAECAGQENPPKRRLIAHVVATRTPAPSVTDASMALPSNWRQRKSSLPSPEEAEPQGHQERGGTICVHSLAVAKEHQGIGLGTILMKAYIQRIKDSKVAERVALLAHEHLVQFYVELGFQNMGPSSATFGGGNWNNLIMEFTNEEED</sequence>
<evidence type="ECO:0000256" key="3">
    <source>
        <dbReference type="SAM" id="MobiDB-lite"/>
    </source>
</evidence>
<keyword evidence="6" id="KW-1185">Reference proteome</keyword>
<proteinExistence type="predicted"/>
<dbReference type="RefSeq" id="XP_008711875.1">
    <property type="nucleotide sequence ID" value="XM_008713653.1"/>
</dbReference>
<gene>
    <name evidence="5" type="ORF">HMPREF1541_01354</name>
</gene>
<dbReference type="PROSITE" id="PS51186">
    <property type="entry name" value="GNAT"/>
    <property type="match status" value="1"/>
</dbReference>
<dbReference type="PANTHER" id="PTHR10908:SF0">
    <property type="entry name" value="SEROTONIN N-ACETYLTRANSFERASE"/>
    <property type="match status" value="1"/>
</dbReference>
<dbReference type="HOGENOM" id="CLU_061829_1_0_1"/>
<accession>W2SGN1</accession>
<feature type="compositionally biased region" description="Low complexity" evidence="3">
    <location>
        <begin position="22"/>
        <end position="34"/>
    </location>
</feature>
<dbReference type="GO" id="GO:0005737">
    <property type="term" value="C:cytoplasm"/>
    <property type="evidence" value="ECO:0007669"/>
    <property type="project" value="TreeGrafter"/>
</dbReference>
<dbReference type="OrthoDB" id="30840at2759"/>
<dbReference type="FunCoup" id="W2SGN1">
    <property type="interactions" value="227"/>
</dbReference>
<dbReference type="InParanoid" id="W2SGN1"/>
<evidence type="ECO:0000259" key="4">
    <source>
        <dbReference type="PROSITE" id="PS51186"/>
    </source>
</evidence>
<evidence type="ECO:0000313" key="5">
    <source>
        <dbReference type="EMBL" id="ETN47163.1"/>
    </source>
</evidence>
<dbReference type="Pfam" id="PF13673">
    <property type="entry name" value="Acetyltransf_10"/>
    <property type="match status" value="1"/>
</dbReference>
<name>W2SGN1_CYPE1</name>
<evidence type="ECO:0000313" key="6">
    <source>
        <dbReference type="Proteomes" id="UP000030752"/>
    </source>
</evidence>
<dbReference type="Proteomes" id="UP000030752">
    <property type="component" value="Unassembled WGS sequence"/>
</dbReference>
<dbReference type="VEuPathDB" id="FungiDB:HMPREF1541_01354"/>
<dbReference type="GO" id="GO:0004059">
    <property type="term" value="F:aralkylamine N-acetyltransferase activity"/>
    <property type="evidence" value="ECO:0007669"/>
    <property type="project" value="TreeGrafter"/>
</dbReference>
<feature type="compositionally biased region" description="Basic and acidic residues" evidence="3">
    <location>
        <begin position="54"/>
        <end position="79"/>
    </location>
</feature>
<evidence type="ECO:0000256" key="1">
    <source>
        <dbReference type="ARBA" id="ARBA00022679"/>
    </source>
</evidence>
<feature type="domain" description="N-acetyltransferase" evidence="4">
    <location>
        <begin position="233"/>
        <end position="316"/>
    </location>
</feature>
<dbReference type="SUPFAM" id="SSF55729">
    <property type="entry name" value="Acyl-CoA N-acyltransferases (Nat)"/>
    <property type="match status" value="1"/>
</dbReference>
<dbReference type="STRING" id="1220924.W2SGN1"/>
<reference evidence="5 6" key="1">
    <citation type="submission" date="2013-03" db="EMBL/GenBank/DDBJ databases">
        <title>The Genome Sequence of Phialophora europaea CBS 101466.</title>
        <authorList>
            <consortium name="The Broad Institute Genomics Platform"/>
            <person name="Cuomo C."/>
            <person name="de Hoog S."/>
            <person name="Gorbushina A."/>
            <person name="Walker B."/>
            <person name="Young S.K."/>
            <person name="Zeng Q."/>
            <person name="Gargeya S."/>
            <person name="Fitzgerald M."/>
            <person name="Haas B."/>
            <person name="Abouelleil A."/>
            <person name="Allen A.W."/>
            <person name="Alvarado L."/>
            <person name="Arachchi H.M."/>
            <person name="Berlin A.M."/>
            <person name="Chapman S.B."/>
            <person name="Gainer-Dewar J."/>
            <person name="Goldberg J."/>
            <person name="Griggs A."/>
            <person name="Gujja S."/>
            <person name="Hansen M."/>
            <person name="Howarth C."/>
            <person name="Imamovic A."/>
            <person name="Ireland A."/>
            <person name="Larimer J."/>
            <person name="McCowan C."/>
            <person name="Murphy C."/>
            <person name="Pearson M."/>
            <person name="Poon T.W."/>
            <person name="Priest M."/>
            <person name="Roberts A."/>
            <person name="Saif S."/>
            <person name="Shea T."/>
            <person name="Sisk P."/>
            <person name="Sykes S."/>
            <person name="Wortman J."/>
            <person name="Nusbaum C."/>
            <person name="Birren B."/>
        </authorList>
    </citation>
    <scope>NUCLEOTIDE SEQUENCE [LARGE SCALE GENOMIC DNA]</scope>
    <source>
        <strain evidence="5 6">CBS 101466</strain>
    </source>
</reference>
<feature type="compositionally biased region" description="Acidic residues" evidence="3">
    <location>
        <begin position="38"/>
        <end position="53"/>
    </location>
</feature>
<feature type="region of interest" description="Disordered" evidence="3">
    <location>
        <begin position="1"/>
        <end position="106"/>
    </location>
</feature>
<dbReference type="InterPro" id="IPR016181">
    <property type="entry name" value="Acyl_CoA_acyltransferase"/>
</dbReference>
<protein>
    <recommendedName>
        <fullName evidence="4">N-acetyltransferase domain-containing protein</fullName>
    </recommendedName>
</protein>
<feature type="compositionally biased region" description="Polar residues" evidence="3">
    <location>
        <begin position="1"/>
        <end position="21"/>
    </location>
</feature>
<dbReference type="GeneID" id="19968693"/>
<dbReference type="EMBL" id="KB822711">
    <property type="protein sequence ID" value="ETN47163.1"/>
    <property type="molecule type" value="Genomic_DNA"/>
</dbReference>
<dbReference type="InterPro" id="IPR000182">
    <property type="entry name" value="GNAT_dom"/>
</dbReference>
<organism evidence="5 6">
    <name type="scientific">Cyphellophora europaea (strain CBS 101466)</name>
    <name type="common">Phialophora europaea</name>
    <dbReference type="NCBI Taxonomy" id="1220924"/>
    <lineage>
        <taxon>Eukaryota</taxon>
        <taxon>Fungi</taxon>
        <taxon>Dikarya</taxon>
        <taxon>Ascomycota</taxon>
        <taxon>Pezizomycotina</taxon>
        <taxon>Eurotiomycetes</taxon>
        <taxon>Chaetothyriomycetidae</taxon>
        <taxon>Chaetothyriales</taxon>
        <taxon>Cyphellophoraceae</taxon>
        <taxon>Cyphellophora</taxon>
    </lineage>
</organism>
<evidence type="ECO:0000256" key="2">
    <source>
        <dbReference type="ARBA" id="ARBA00023315"/>
    </source>
</evidence>
<dbReference type="Gene3D" id="3.40.630.30">
    <property type="match status" value="1"/>
</dbReference>
<feature type="region of interest" description="Disordered" evidence="3">
    <location>
        <begin position="202"/>
        <end position="233"/>
    </location>
</feature>
<dbReference type="AlphaFoldDB" id="W2SGN1"/>
<dbReference type="PANTHER" id="PTHR10908">
    <property type="entry name" value="SEROTONIN N-ACETYLTRANSFERASE"/>
    <property type="match status" value="1"/>
</dbReference>
<dbReference type="CDD" id="cd04301">
    <property type="entry name" value="NAT_SF"/>
    <property type="match status" value="1"/>
</dbReference>
<dbReference type="eggNOG" id="KOG4144">
    <property type="taxonomic scope" value="Eukaryota"/>
</dbReference>
<keyword evidence="2" id="KW-0012">Acyltransferase</keyword>
<dbReference type="InterPro" id="IPR051635">
    <property type="entry name" value="SNAT-like"/>
</dbReference>
<keyword evidence="1" id="KW-0808">Transferase</keyword>